<evidence type="ECO:0000313" key="10">
    <source>
        <dbReference type="EMBL" id="PYF04274.1"/>
    </source>
</evidence>
<evidence type="ECO:0000256" key="6">
    <source>
        <dbReference type="ARBA" id="ARBA00022759"/>
    </source>
</evidence>
<comment type="subcellular location">
    <subcellularLocation>
        <location evidence="9">Cytoplasm</location>
    </subcellularLocation>
</comment>
<dbReference type="Pfam" id="PF02130">
    <property type="entry name" value="YbeY"/>
    <property type="match status" value="1"/>
</dbReference>
<gene>
    <name evidence="9" type="primary">ybeY</name>
    <name evidence="10" type="ORF">BJ095_12423</name>
</gene>
<evidence type="ECO:0000256" key="1">
    <source>
        <dbReference type="ARBA" id="ARBA00010875"/>
    </source>
</evidence>
<keyword evidence="11" id="KW-1185">Reference proteome</keyword>
<comment type="cofactor">
    <cofactor evidence="9">
        <name>Zn(2+)</name>
        <dbReference type="ChEBI" id="CHEBI:29105"/>
    </cofactor>
    <text evidence="9">Binds 1 zinc ion.</text>
</comment>
<proteinExistence type="inferred from homology"/>
<dbReference type="InterPro" id="IPR023091">
    <property type="entry name" value="MetalPrtase_cat_dom_sf_prd"/>
</dbReference>
<dbReference type="EMBL" id="QJTJ01000024">
    <property type="protein sequence ID" value="PYF04274.1"/>
    <property type="molecule type" value="Genomic_DNA"/>
</dbReference>
<dbReference type="PROSITE" id="PS01306">
    <property type="entry name" value="UPF0054"/>
    <property type="match status" value="1"/>
</dbReference>
<dbReference type="SUPFAM" id="SSF55486">
    <property type="entry name" value="Metalloproteases ('zincins'), catalytic domain"/>
    <property type="match status" value="1"/>
</dbReference>
<dbReference type="Gene3D" id="3.40.390.30">
    <property type="entry name" value="Metalloproteases ('zincins'), catalytic domain"/>
    <property type="match status" value="1"/>
</dbReference>
<evidence type="ECO:0000256" key="3">
    <source>
        <dbReference type="ARBA" id="ARBA00022552"/>
    </source>
</evidence>
<dbReference type="PANTHER" id="PTHR46986">
    <property type="entry name" value="ENDORIBONUCLEASE YBEY, CHLOROPLASTIC"/>
    <property type="match status" value="1"/>
</dbReference>
<dbReference type="AlphaFoldDB" id="A0A318THW4"/>
<keyword evidence="2 9" id="KW-0690">Ribosome biogenesis</keyword>
<feature type="binding site" evidence="9">
    <location>
        <position position="121"/>
    </location>
    <ligand>
        <name>Zn(2+)</name>
        <dbReference type="ChEBI" id="CHEBI:29105"/>
        <note>catalytic</note>
    </ligand>
</feature>
<dbReference type="GO" id="GO:0004222">
    <property type="term" value="F:metalloendopeptidase activity"/>
    <property type="evidence" value="ECO:0007669"/>
    <property type="project" value="InterPro"/>
</dbReference>
<dbReference type="HAMAP" id="MF_00009">
    <property type="entry name" value="Endoribonucl_YbeY"/>
    <property type="match status" value="1"/>
</dbReference>
<keyword evidence="7 9" id="KW-0378">Hydrolase</keyword>
<evidence type="ECO:0000256" key="2">
    <source>
        <dbReference type="ARBA" id="ARBA00022517"/>
    </source>
</evidence>
<evidence type="ECO:0000256" key="8">
    <source>
        <dbReference type="ARBA" id="ARBA00022833"/>
    </source>
</evidence>
<evidence type="ECO:0000256" key="9">
    <source>
        <dbReference type="HAMAP-Rule" id="MF_00009"/>
    </source>
</evidence>
<sequence>MLNIDFLDETNEVKDTHLELVEKLLQHAASHLEIEDSSEVSITFVTNEKIHEINREYRDKDQPTDVISFALEELGEGEIEIVGEGIPRILGDIIISTDRTKEQAADFGHSFERELGFLAVHGFLHLLGYDHMTEEDEKVMFGKQDDILTSFGLGRDSNGRP</sequence>
<keyword evidence="6 9" id="KW-0255">Endonuclease</keyword>
<evidence type="ECO:0000256" key="7">
    <source>
        <dbReference type="ARBA" id="ARBA00022801"/>
    </source>
</evidence>
<dbReference type="EC" id="3.1.-.-" evidence="9"/>
<dbReference type="Proteomes" id="UP000247416">
    <property type="component" value="Unassembled WGS sequence"/>
</dbReference>
<dbReference type="InterPro" id="IPR020549">
    <property type="entry name" value="YbeY_CS"/>
</dbReference>
<evidence type="ECO:0000256" key="5">
    <source>
        <dbReference type="ARBA" id="ARBA00022723"/>
    </source>
</evidence>
<dbReference type="GO" id="GO:0008270">
    <property type="term" value="F:zinc ion binding"/>
    <property type="evidence" value="ECO:0007669"/>
    <property type="project" value="UniProtKB-UniRule"/>
</dbReference>
<evidence type="ECO:0000313" key="11">
    <source>
        <dbReference type="Proteomes" id="UP000247416"/>
    </source>
</evidence>
<keyword evidence="5 9" id="KW-0479">Metal-binding</keyword>
<evidence type="ECO:0000256" key="4">
    <source>
        <dbReference type="ARBA" id="ARBA00022722"/>
    </source>
</evidence>
<dbReference type="GO" id="GO:0004521">
    <property type="term" value="F:RNA endonuclease activity"/>
    <property type="evidence" value="ECO:0007669"/>
    <property type="project" value="UniProtKB-UniRule"/>
</dbReference>
<reference evidence="10 11" key="1">
    <citation type="submission" date="2018-06" db="EMBL/GenBank/DDBJ databases">
        <title>Genomic Encyclopedia of Archaeal and Bacterial Type Strains, Phase II (KMG-II): from individual species to whole genera.</title>
        <authorList>
            <person name="Goeker M."/>
        </authorList>
    </citation>
    <scope>NUCLEOTIDE SEQUENCE [LARGE SCALE GENOMIC DNA]</scope>
    <source>
        <strain evidence="10 11">KACC 16626</strain>
    </source>
</reference>
<comment type="caution">
    <text evidence="10">The sequence shown here is derived from an EMBL/GenBank/DDBJ whole genome shotgun (WGS) entry which is preliminary data.</text>
</comment>
<dbReference type="GO" id="GO:0006364">
    <property type="term" value="P:rRNA processing"/>
    <property type="evidence" value="ECO:0007669"/>
    <property type="project" value="UniProtKB-UniRule"/>
</dbReference>
<name>A0A318THW4_9BACL</name>
<protein>
    <recommendedName>
        <fullName evidence="9">Endoribonuclease YbeY</fullName>
        <ecNumber evidence="9">3.1.-.-</ecNumber>
    </recommendedName>
</protein>
<feature type="binding site" evidence="9">
    <location>
        <position position="131"/>
    </location>
    <ligand>
        <name>Zn(2+)</name>
        <dbReference type="ChEBI" id="CHEBI:29105"/>
        <note>catalytic</note>
    </ligand>
</feature>
<dbReference type="NCBIfam" id="TIGR00043">
    <property type="entry name" value="rRNA maturation RNase YbeY"/>
    <property type="match status" value="1"/>
</dbReference>
<dbReference type="RefSeq" id="WP_107935406.1">
    <property type="nucleotide sequence ID" value="NZ_CP085009.1"/>
</dbReference>
<feature type="binding site" evidence="9">
    <location>
        <position position="125"/>
    </location>
    <ligand>
        <name>Zn(2+)</name>
        <dbReference type="ChEBI" id="CHEBI:29105"/>
        <note>catalytic</note>
    </ligand>
</feature>
<keyword evidence="8 9" id="KW-0862">Zinc</keyword>
<dbReference type="OrthoDB" id="9807740at2"/>
<dbReference type="GO" id="GO:0005737">
    <property type="term" value="C:cytoplasm"/>
    <property type="evidence" value="ECO:0007669"/>
    <property type="project" value="UniProtKB-SubCell"/>
</dbReference>
<accession>A0A318THW4</accession>
<organism evidence="10 11">
    <name type="scientific">Ureibacillus chungkukjangi</name>
    <dbReference type="NCBI Taxonomy" id="1202712"/>
    <lineage>
        <taxon>Bacteria</taxon>
        <taxon>Bacillati</taxon>
        <taxon>Bacillota</taxon>
        <taxon>Bacilli</taxon>
        <taxon>Bacillales</taxon>
        <taxon>Caryophanaceae</taxon>
        <taxon>Ureibacillus</taxon>
    </lineage>
</organism>
<keyword evidence="4 9" id="KW-0540">Nuclease</keyword>
<dbReference type="InterPro" id="IPR002036">
    <property type="entry name" value="YbeY"/>
</dbReference>
<dbReference type="PANTHER" id="PTHR46986:SF1">
    <property type="entry name" value="ENDORIBONUCLEASE YBEY, CHLOROPLASTIC"/>
    <property type="match status" value="1"/>
</dbReference>
<comment type="function">
    <text evidence="9">Single strand-specific metallo-endoribonuclease involved in late-stage 70S ribosome quality control and in maturation of the 3' terminus of the 16S rRNA.</text>
</comment>
<keyword evidence="9" id="KW-0963">Cytoplasm</keyword>
<keyword evidence="3 9" id="KW-0698">rRNA processing</keyword>
<comment type="similarity">
    <text evidence="1 9">Belongs to the endoribonuclease YbeY family.</text>
</comment>